<protein>
    <recommendedName>
        <fullName evidence="3">RRM domain-containing protein</fullName>
    </recommendedName>
</protein>
<feature type="domain" description="RRM" evidence="3">
    <location>
        <begin position="974"/>
        <end position="1041"/>
    </location>
</feature>
<organism evidence="4 5">
    <name type="scientific">Laodelphax striatellus</name>
    <name type="common">Small brown planthopper</name>
    <name type="synonym">Delphax striatella</name>
    <dbReference type="NCBI Taxonomy" id="195883"/>
    <lineage>
        <taxon>Eukaryota</taxon>
        <taxon>Metazoa</taxon>
        <taxon>Ecdysozoa</taxon>
        <taxon>Arthropoda</taxon>
        <taxon>Hexapoda</taxon>
        <taxon>Insecta</taxon>
        <taxon>Pterygota</taxon>
        <taxon>Neoptera</taxon>
        <taxon>Paraneoptera</taxon>
        <taxon>Hemiptera</taxon>
        <taxon>Auchenorrhyncha</taxon>
        <taxon>Fulgoroidea</taxon>
        <taxon>Delphacidae</taxon>
        <taxon>Criomorphinae</taxon>
        <taxon>Laodelphax</taxon>
    </lineage>
</organism>
<dbReference type="InterPro" id="IPR035979">
    <property type="entry name" value="RBD_domain_sf"/>
</dbReference>
<accession>A0A482X941</accession>
<feature type="region of interest" description="Disordered" evidence="2">
    <location>
        <begin position="1"/>
        <end position="21"/>
    </location>
</feature>
<reference evidence="4 5" key="1">
    <citation type="journal article" date="2017" name="Gigascience">
        <title>Genome sequence of the small brown planthopper, Laodelphax striatellus.</title>
        <authorList>
            <person name="Zhu J."/>
            <person name="Jiang F."/>
            <person name="Wang X."/>
            <person name="Yang P."/>
            <person name="Bao Y."/>
            <person name="Zhao W."/>
            <person name="Wang W."/>
            <person name="Lu H."/>
            <person name="Wang Q."/>
            <person name="Cui N."/>
            <person name="Li J."/>
            <person name="Chen X."/>
            <person name="Luo L."/>
            <person name="Yu J."/>
            <person name="Kang L."/>
            <person name="Cui F."/>
        </authorList>
    </citation>
    <scope>NUCLEOTIDE SEQUENCE [LARGE SCALE GENOMIC DNA]</scope>
    <source>
        <strain evidence="4">Lst14</strain>
    </source>
</reference>
<evidence type="ECO:0000256" key="2">
    <source>
        <dbReference type="SAM" id="MobiDB-lite"/>
    </source>
</evidence>
<evidence type="ECO:0000256" key="1">
    <source>
        <dbReference type="ARBA" id="ARBA00022884"/>
    </source>
</evidence>
<dbReference type="InterPro" id="IPR000504">
    <property type="entry name" value="RRM_dom"/>
</dbReference>
<dbReference type="GO" id="GO:0003723">
    <property type="term" value="F:RNA binding"/>
    <property type="evidence" value="ECO:0007669"/>
    <property type="project" value="UniProtKB-KW"/>
</dbReference>
<feature type="region of interest" description="Disordered" evidence="2">
    <location>
        <begin position="33"/>
        <end position="64"/>
    </location>
</feature>
<feature type="compositionally biased region" description="Low complexity" evidence="2">
    <location>
        <begin position="301"/>
        <end position="312"/>
    </location>
</feature>
<dbReference type="PANTHER" id="PTHR22014">
    <property type="entry name" value="RNA-BINDING PROTEIN 33"/>
    <property type="match status" value="1"/>
</dbReference>
<dbReference type="OrthoDB" id="6630793at2759"/>
<dbReference type="STRING" id="195883.A0A482X941"/>
<dbReference type="AlphaFoldDB" id="A0A482X941"/>
<feature type="compositionally biased region" description="Basic and acidic residues" evidence="2">
    <location>
        <begin position="121"/>
        <end position="135"/>
    </location>
</feature>
<feature type="compositionally biased region" description="Polar residues" evidence="2">
    <location>
        <begin position="151"/>
        <end position="161"/>
    </location>
</feature>
<evidence type="ECO:0000313" key="4">
    <source>
        <dbReference type="EMBL" id="RZF42236.1"/>
    </source>
</evidence>
<keyword evidence="1" id="KW-0694">RNA-binding</keyword>
<feature type="compositionally biased region" description="Polar residues" evidence="2">
    <location>
        <begin position="313"/>
        <end position="329"/>
    </location>
</feature>
<feature type="compositionally biased region" description="Pro residues" evidence="2">
    <location>
        <begin position="456"/>
        <end position="491"/>
    </location>
</feature>
<feature type="compositionally biased region" description="Polar residues" evidence="2">
    <location>
        <begin position="590"/>
        <end position="603"/>
    </location>
</feature>
<keyword evidence="5" id="KW-1185">Reference proteome</keyword>
<feature type="compositionally biased region" description="Low complexity" evidence="2">
    <location>
        <begin position="819"/>
        <end position="832"/>
    </location>
</feature>
<feature type="compositionally biased region" description="Pro residues" evidence="2">
    <location>
        <begin position="411"/>
        <end position="431"/>
    </location>
</feature>
<dbReference type="InParanoid" id="A0A482X941"/>
<feature type="compositionally biased region" description="Acidic residues" evidence="2">
    <location>
        <begin position="604"/>
        <end position="617"/>
    </location>
</feature>
<dbReference type="InterPro" id="IPR039878">
    <property type="entry name" value="RBM33"/>
</dbReference>
<dbReference type="InterPro" id="IPR012677">
    <property type="entry name" value="Nucleotide-bd_a/b_plait_sf"/>
</dbReference>
<dbReference type="PANTHER" id="PTHR22014:SF2">
    <property type="entry name" value="RNA-BINDING PROTEIN 33"/>
    <property type="match status" value="1"/>
</dbReference>
<sequence length="1045" mass="117573">MAEPGEELLDGELGDGDYNELDADEEEALLADDNGYTRYNLPSVSSHRDVYISTSPEAKSSRKIKVEDVEDVAEGDEILDNEDVLELGVDGNWNIDDLDSESQEQNRNSEGKPSLFQLWIKQERIDPSEFSRRNEPEEDEDKHEPGKKSAFITSSADISQSHLHDDDDEDDHERRDRFTSERSMPGVVSLKSPDSKWGTIPDSLDSVITPNVAKVTVQKSSRASRGGGGTPVRRGGGLAGRIGTRPPTHDAHAPHHKVLINPHFKGTTPAPPSHQFPQTHPGSDYRAAQQAHQQFDQPGHQYQKQQEYQQYQTPINNQYPPHPHSQYQDPSYPHSTPHGVPGQGPHYQNEWQNPAGPVHQQYEQSNYPGYYGEVSAPPHPAWNSPGQPVYQDYNQRPVAPHPHTPHQQSPHQPPHHQPPPQPHPAMRPPIPQSIQHIVSQQQPPPPGLEAEFQPRKPSPFPHQGGPPRPFFPPQHHQPPFRPQGGPFPPPLHNHSPRFPPRFKRGGFQRGGIPPQFRHPGGPRMMPPGPLPPSAMFHPRPANYHHQQQPIKRPHPEPPHQLPFKQMRLNPNCPDPSKPGQRERNLLEVQTVDNVPDTTTCSDQATEEEFDEDDDEETREYKRKIAEQKRLREKLLQEKEERRKLAAVAKQKELEQRKVASQNVPNTQSVSIAQNAAAYSESSQPTVDANDGNRVSVHQRIGVKTSPGKQFDRGSTQVTFFNEQQPAAFKMVRVRTKDGTVLIKKLPINSAGQRILQRPAPPLMVHHQPQQMMPQMNPVPPQHLQPPQQPALIPPQHQHIYSQQAAPHPLPPHPAPPQPEQHNQYYQPQPNAPPYHMQPQPVQQPFYQQPPHQMMPTHNPVPVVNSKRIVLDRPQQANFKATRSKVKPVFKKPNVNSNSSVLTIVPVNKNMTLGQRFAMQNKQVKKEQTQPQQQQKVPVQAQPVTKPNRTVINSVLNAGAPTIRIPLPPGPVTSKVVVDNLTAGTSRQQLVSMAEQVGEVKILTLDTSQKRASITFNNTKAATAFYQKFQRKMVNLSMINVTFVSE</sequence>
<feature type="compositionally biased region" description="Low complexity" evidence="2">
    <location>
        <begin position="797"/>
        <end position="806"/>
    </location>
</feature>
<gene>
    <name evidence="4" type="ORF">LSTR_LSTR004385</name>
</gene>
<feature type="region of interest" description="Disordered" evidence="2">
    <location>
        <begin position="797"/>
        <end position="832"/>
    </location>
</feature>
<dbReference type="EMBL" id="QKKF02015335">
    <property type="protein sequence ID" value="RZF42236.1"/>
    <property type="molecule type" value="Genomic_DNA"/>
</dbReference>
<name>A0A482X941_LAOST</name>
<proteinExistence type="predicted"/>
<feature type="compositionally biased region" description="Basic and acidic residues" evidence="2">
    <location>
        <begin position="618"/>
        <end position="628"/>
    </location>
</feature>
<dbReference type="Proteomes" id="UP000291343">
    <property type="component" value="Unassembled WGS sequence"/>
</dbReference>
<dbReference type="SMR" id="A0A482X941"/>
<feature type="compositionally biased region" description="Pro residues" evidence="2">
    <location>
        <begin position="807"/>
        <end position="818"/>
    </location>
</feature>
<dbReference type="Gene3D" id="3.30.70.330">
    <property type="match status" value="1"/>
</dbReference>
<feature type="region of interest" description="Disordered" evidence="2">
    <location>
        <begin position="92"/>
        <end position="628"/>
    </location>
</feature>
<comment type="caution">
    <text evidence="4">The sequence shown here is derived from an EMBL/GenBank/DDBJ whole genome shotgun (WGS) entry which is preliminary data.</text>
</comment>
<evidence type="ECO:0000313" key="5">
    <source>
        <dbReference type="Proteomes" id="UP000291343"/>
    </source>
</evidence>
<evidence type="ECO:0000259" key="3">
    <source>
        <dbReference type="SMART" id="SM00360"/>
    </source>
</evidence>
<dbReference type="SMART" id="SM00360">
    <property type="entry name" value="RRM"/>
    <property type="match status" value="1"/>
</dbReference>
<feature type="compositionally biased region" description="Gly residues" evidence="2">
    <location>
        <begin position="225"/>
        <end position="240"/>
    </location>
</feature>
<dbReference type="SUPFAM" id="SSF54928">
    <property type="entry name" value="RNA-binding domain, RBD"/>
    <property type="match status" value="1"/>
</dbReference>